<proteinExistence type="inferred from homology"/>
<dbReference type="PANTHER" id="PTHR31495">
    <property type="entry name" value="PEROXYGENASE 3-RELATED"/>
    <property type="match status" value="1"/>
</dbReference>
<dbReference type="InterPro" id="IPR011992">
    <property type="entry name" value="EF-hand-dom_pair"/>
</dbReference>
<dbReference type="PANTHER" id="PTHR31495:SF0">
    <property type="entry name" value="BINDING PROTEIN CALEOSIN, PUTATIVE (AFU_ORTHOLOGUE AFUA_5G13750)-RELATED"/>
    <property type="match status" value="1"/>
</dbReference>
<protein>
    <submittedName>
        <fullName evidence="4">Uncharacterized protein</fullName>
    </submittedName>
</protein>
<dbReference type="Pfam" id="PF05042">
    <property type="entry name" value="Caleosin"/>
    <property type="match status" value="1"/>
</dbReference>
<keyword evidence="3" id="KW-0812">Transmembrane</keyword>
<feature type="transmembrane region" description="Helical" evidence="3">
    <location>
        <begin position="134"/>
        <end position="154"/>
    </location>
</feature>
<sequence length="302" mass="34003">MGKSHKSKHTRRSSGASNTGGKSNQWPPSPPASEAARDVITTSYDPDIGFAIAVPGCTATSERPQAVRADAKVPKPSIARANLAVSTEVPEGSAESREERVRDLTVLQQHVLFWDRDRDGQIYPQHTYTGFRDLGFSVVFSVLAMFIIHANFSYPTRLAFSVLPDPLFRVFLGGIHKAKHGSDSGVYDIEGRFVPQKFEDMFSKWDKNDAGSLSARELWDMISSNRLVADPFGWFAAKFEFGTTWLLLQEHGRVSKEDLRRTYDGTIFWKIKEAREKGEWHKGYGFRDFVGSVGRKMKVHKE</sequence>
<dbReference type="Proteomes" id="UP001583172">
    <property type="component" value="Unassembled WGS sequence"/>
</dbReference>
<evidence type="ECO:0000256" key="2">
    <source>
        <dbReference type="SAM" id="MobiDB-lite"/>
    </source>
</evidence>
<keyword evidence="3" id="KW-0472">Membrane</keyword>
<organism evidence="4 5">
    <name type="scientific">Humicola insolens</name>
    <name type="common">Soft-rot fungus</name>
    <dbReference type="NCBI Taxonomy" id="85995"/>
    <lineage>
        <taxon>Eukaryota</taxon>
        <taxon>Fungi</taxon>
        <taxon>Dikarya</taxon>
        <taxon>Ascomycota</taxon>
        <taxon>Pezizomycotina</taxon>
        <taxon>Sordariomycetes</taxon>
        <taxon>Sordariomycetidae</taxon>
        <taxon>Sordariales</taxon>
        <taxon>Chaetomiaceae</taxon>
        <taxon>Mycothermus</taxon>
    </lineage>
</organism>
<keyword evidence="5" id="KW-1185">Reference proteome</keyword>
<dbReference type="SUPFAM" id="SSF47473">
    <property type="entry name" value="EF-hand"/>
    <property type="match status" value="1"/>
</dbReference>
<feature type="compositionally biased region" description="Polar residues" evidence="2">
    <location>
        <begin position="15"/>
        <end position="26"/>
    </location>
</feature>
<feature type="compositionally biased region" description="Basic residues" evidence="2">
    <location>
        <begin position="1"/>
        <end position="12"/>
    </location>
</feature>
<name>A0ABR3V0X0_HUMIN</name>
<evidence type="ECO:0000313" key="4">
    <source>
        <dbReference type="EMBL" id="KAL1835372.1"/>
    </source>
</evidence>
<evidence type="ECO:0000256" key="3">
    <source>
        <dbReference type="SAM" id="Phobius"/>
    </source>
</evidence>
<gene>
    <name evidence="4" type="ORF">VTJ49DRAFT_6916</name>
</gene>
<comment type="caution">
    <text evidence="4">The sequence shown here is derived from an EMBL/GenBank/DDBJ whole genome shotgun (WGS) entry which is preliminary data.</text>
</comment>
<feature type="region of interest" description="Disordered" evidence="2">
    <location>
        <begin position="1"/>
        <end position="40"/>
    </location>
</feature>
<reference evidence="4 5" key="1">
    <citation type="journal article" date="2024" name="Commun. Biol.">
        <title>Comparative genomic analysis of thermophilic fungi reveals convergent evolutionary adaptations and gene losses.</title>
        <authorList>
            <person name="Steindorff A.S."/>
            <person name="Aguilar-Pontes M.V."/>
            <person name="Robinson A.J."/>
            <person name="Andreopoulos B."/>
            <person name="LaButti K."/>
            <person name="Kuo A."/>
            <person name="Mondo S."/>
            <person name="Riley R."/>
            <person name="Otillar R."/>
            <person name="Haridas S."/>
            <person name="Lipzen A."/>
            <person name="Grimwood J."/>
            <person name="Schmutz J."/>
            <person name="Clum A."/>
            <person name="Reid I.D."/>
            <person name="Moisan M.C."/>
            <person name="Butler G."/>
            <person name="Nguyen T.T.M."/>
            <person name="Dewar K."/>
            <person name="Conant G."/>
            <person name="Drula E."/>
            <person name="Henrissat B."/>
            <person name="Hansel C."/>
            <person name="Singer S."/>
            <person name="Hutchinson M.I."/>
            <person name="de Vries R.P."/>
            <person name="Natvig D.O."/>
            <person name="Powell A.J."/>
            <person name="Tsang A."/>
            <person name="Grigoriev I.V."/>
        </authorList>
    </citation>
    <scope>NUCLEOTIDE SEQUENCE [LARGE SCALE GENOMIC DNA]</scope>
    <source>
        <strain evidence="4 5">CBS 620.91</strain>
    </source>
</reference>
<evidence type="ECO:0000256" key="1">
    <source>
        <dbReference type="ARBA" id="ARBA00006765"/>
    </source>
</evidence>
<accession>A0ABR3V0X0</accession>
<evidence type="ECO:0000313" key="5">
    <source>
        <dbReference type="Proteomes" id="UP001583172"/>
    </source>
</evidence>
<dbReference type="InterPro" id="IPR007736">
    <property type="entry name" value="Caleosin-related"/>
</dbReference>
<comment type="similarity">
    <text evidence="1">Belongs to the caleosin family.</text>
</comment>
<dbReference type="EMBL" id="JAZGSY010000702">
    <property type="protein sequence ID" value="KAL1835372.1"/>
    <property type="molecule type" value="Genomic_DNA"/>
</dbReference>
<keyword evidence="3" id="KW-1133">Transmembrane helix</keyword>